<feature type="transmembrane region" description="Helical" evidence="1">
    <location>
        <begin position="209"/>
        <end position="233"/>
    </location>
</feature>
<keyword evidence="1" id="KW-1133">Transmembrane helix</keyword>
<feature type="transmembrane region" description="Helical" evidence="1">
    <location>
        <begin position="98"/>
        <end position="116"/>
    </location>
</feature>
<feature type="transmembrane region" description="Helical" evidence="1">
    <location>
        <begin position="122"/>
        <end position="137"/>
    </location>
</feature>
<dbReference type="InterPro" id="IPR052529">
    <property type="entry name" value="Bact_Transport_Assoc"/>
</dbReference>
<feature type="transmembrane region" description="Helical" evidence="1">
    <location>
        <begin position="12"/>
        <end position="34"/>
    </location>
</feature>
<feature type="domain" description="DUF418" evidence="2">
    <location>
        <begin position="233"/>
        <end position="393"/>
    </location>
</feature>
<dbReference type="RefSeq" id="WP_205187581.1">
    <property type="nucleotide sequence ID" value="NZ_JAFBFC010000004.1"/>
</dbReference>
<sequence>MKSSPISIKERIVTIDVIRGFALFGIFLVNMPAFHSPDFKVQLNGMHMSYTGMDYWVDMFLQMFIQMKFFTIFSFLFGLGFYLFMSRAEQKKFRMNRLFSRRLLGLLIFGLLHLVFLWLGDILHLYAIAGFILLFFYKRKPKTILIWAFSILFVFHALISLSFLVPQEMLQEMEAGMQENYDEKLATYVSIYEQASYQEWLSYRLETEIPFILMNLPFTLMPVLALFLFGLYAGKIGIFERINEHQNLLKKVQLVSFLIGILFALLLGSTKANLLTFGVYEGSAIQLFTSISGIGLCFFYITTLTLLLRKEVWIKRLRPLGYVGQMALTNYLLQTIICVILFLGFNLYGQMSLTMGTLLCFVIYGLQLFISYKWLQVYQFGPFEWLWRMMTYGSIQPIKRSVQYIDK</sequence>
<gene>
    <name evidence="3" type="ORF">JOC83_002464</name>
</gene>
<keyword evidence="1" id="KW-0472">Membrane</keyword>
<keyword evidence="1" id="KW-0812">Transmembrane</keyword>
<dbReference type="Proteomes" id="UP000809829">
    <property type="component" value="Unassembled WGS sequence"/>
</dbReference>
<dbReference type="InterPro" id="IPR007349">
    <property type="entry name" value="DUF418"/>
</dbReference>
<dbReference type="PANTHER" id="PTHR30590">
    <property type="entry name" value="INNER MEMBRANE PROTEIN"/>
    <property type="match status" value="1"/>
</dbReference>
<evidence type="ECO:0000313" key="3">
    <source>
        <dbReference type="EMBL" id="MBM7703615.1"/>
    </source>
</evidence>
<dbReference type="EMBL" id="JAFBFC010000004">
    <property type="protein sequence ID" value="MBM7703615.1"/>
    <property type="molecule type" value="Genomic_DNA"/>
</dbReference>
<feature type="transmembrane region" description="Helical" evidence="1">
    <location>
        <begin position="63"/>
        <end position="86"/>
    </location>
</feature>
<evidence type="ECO:0000259" key="2">
    <source>
        <dbReference type="Pfam" id="PF04235"/>
    </source>
</evidence>
<feature type="transmembrane region" description="Helical" evidence="1">
    <location>
        <begin position="144"/>
        <end position="165"/>
    </location>
</feature>
<dbReference type="PANTHER" id="PTHR30590:SF3">
    <property type="entry name" value="HYPOTHETICAL MEMBRANE SPANNING PROTEIN"/>
    <property type="match status" value="1"/>
</dbReference>
<dbReference type="Pfam" id="PF04235">
    <property type="entry name" value="DUF418"/>
    <property type="match status" value="1"/>
</dbReference>
<comment type="caution">
    <text evidence="3">The sequence shown here is derived from an EMBL/GenBank/DDBJ whole genome shotgun (WGS) entry which is preliminary data.</text>
</comment>
<feature type="transmembrane region" description="Helical" evidence="1">
    <location>
        <begin position="284"/>
        <end position="308"/>
    </location>
</feature>
<accession>A0ABS2QVV7</accession>
<feature type="transmembrane region" description="Helical" evidence="1">
    <location>
        <begin position="254"/>
        <end position="272"/>
    </location>
</feature>
<keyword evidence="4" id="KW-1185">Reference proteome</keyword>
<evidence type="ECO:0000256" key="1">
    <source>
        <dbReference type="SAM" id="Phobius"/>
    </source>
</evidence>
<organism evidence="3 4">
    <name type="scientific">Priestia iocasae</name>
    <dbReference type="NCBI Taxonomy" id="2291674"/>
    <lineage>
        <taxon>Bacteria</taxon>
        <taxon>Bacillati</taxon>
        <taxon>Bacillota</taxon>
        <taxon>Bacilli</taxon>
        <taxon>Bacillales</taxon>
        <taxon>Bacillaceae</taxon>
        <taxon>Priestia</taxon>
    </lineage>
</organism>
<reference evidence="3 4" key="1">
    <citation type="submission" date="2021-01" db="EMBL/GenBank/DDBJ databases">
        <title>Genomic Encyclopedia of Type Strains, Phase IV (KMG-IV): sequencing the most valuable type-strain genomes for metagenomic binning, comparative biology and taxonomic classification.</title>
        <authorList>
            <person name="Goeker M."/>
        </authorList>
    </citation>
    <scope>NUCLEOTIDE SEQUENCE [LARGE SCALE GENOMIC DNA]</scope>
    <source>
        <strain evidence="3 4">DSM 104297</strain>
    </source>
</reference>
<evidence type="ECO:0000313" key="4">
    <source>
        <dbReference type="Proteomes" id="UP000809829"/>
    </source>
</evidence>
<protein>
    <recommendedName>
        <fullName evidence="2">DUF418 domain-containing protein</fullName>
    </recommendedName>
</protein>
<feature type="transmembrane region" description="Helical" evidence="1">
    <location>
        <begin position="320"/>
        <end position="345"/>
    </location>
</feature>
<feature type="transmembrane region" description="Helical" evidence="1">
    <location>
        <begin position="351"/>
        <end position="370"/>
    </location>
</feature>
<proteinExistence type="predicted"/>
<name>A0ABS2QVV7_9BACI</name>